<dbReference type="InterPro" id="IPR004843">
    <property type="entry name" value="Calcineurin-like_PHP"/>
</dbReference>
<dbReference type="PANTHER" id="PTHR11575:SF22">
    <property type="entry name" value="ADL392WP"/>
    <property type="match status" value="1"/>
</dbReference>
<dbReference type="SUPFAM" id="SSF55816">
    <property type="entry name" value="5'-nucleotidase (syn. UDP-sugar hydrolase), C-terminal domain"/>
    <property type="match status" value="1"/>
</dbReference>
<feature type="domain" description="Putative 5'-nucleotidase C-terminal" evidence="2">
    <location>
        <begin position="333"/>
        <end position="431"/>
    </location>
</feature>
<dbReference type="GO" id="GO:0016788">
    <property type="term" value="F:hydrolase activity, acting on ester bonds"/>
    <property type="evidence" value="ECO:0007669"/>
    <property type="project" value="InterPro"/>
</dbReference>
<dbReference type="AlphaFoldDB" id="A0AA86TXL1"/>
<dbReference type="EMBL" id="CAXDID020000005">
    <property type="protein sequence ID" value="CAL5974936.1"/>
    <property type="molecule type" value="Genomic_DNA"/>
</dbReference>
<dbReference type="InterPro" id="IPR029052">
    <property type="entry name" value="Metallo-depent_PP-like"/>
</dbReference>
<keyword evidence="5" id="KW-1185">Reference proteome</keyword>
<evidence type="ECO:0000313" key="5">
    <source>
        <dbReference type="Proteomes" id="UP001642409"/>
    </source>
</evidence>
<dbReference type="GO" id="GO:0046872">
    <property type="term" value="F:metal ion binding"/>
    <property type="evidence" value="ECO:0007669"/>
    <property type="project" value="InterPro"/>
</dbReference>
<evidence type="ECO:0000313" key="3">
    <source>
        <dbReference type="EMBL" id="CAI9930822.1"/>
    </source>
</evidence>
<dbReference type="InterPro" id="IPR036907">
    <property type="entry name" value="5'-Nucleotdase_C_sf"/>
</dbReference>
<dbReference type="Pfam" id="PF00149">
    <property type="entry name" value="Metallophos"/>
    <property type="match status" value="1"/>
</dbReference>
<dbReference type="PANTHER" id="PTHR11575">
    <property type="entry name" value="5'-NUCLEOTIDASE-RELATED"/>
    <property type="match status" value="1"/>
</dbReference>
<accession>A0AA86TXL1</accession>
<sequence length="488" mass="56135">MLFGLTIQLRIVHTSDSHGWLYGNPHEQDSANFGDILSFIAAQKEQKPTIALDSGDFISGSGLSDATDIQGQYVYEAWAQSFQYNEFYDYVTFGNHDVLDQKSIKVLLNALCDENVHNHTISYNIFANGGALTNRFKFTTIQNTKFLVLGFMYNMKTPKPLKIKSFIDEIKKDQLFSTLVKNAEAFLILLHAGMQSDHQNYQLLYQAIRSLSPNPIIILGGHEHLKGFMYPVIPYSSFDNIFPQTFNESGDYNAIFVESENYLRSITLLDFEIVNNQLSNVQYKTLQSNKQDLLNEVNLDQFSNQNAIQIQNLINEHLQQLQLLQIIGNCDKNYFYQDMNPNSPDSIYNLWLNQVVKVLFDLNESQKLIYNPISLIGTAFFNSNIYKGPVYKNDLYATAPYKNEFFYLVQIQGSDLRSITNQMNANGLKYVVSDINTELQYSLIINDYDYLQFKKDADKLKINVQKESYTKYSTFDVFQLFVTQNCGI</sequence>
<dbReference type="Gene3D" id="3.60.21.10">
    <property type="match status" value="1"/>
</dbReference>
<dbReference type="Gene3D" id="3.90.780.10">
    <property type="entry name" value="5'-Nucleotidase, C-terminal domain"/>
    <property type="match status" value="1"/>
</dbReference>
<reference evidence="3" key="1">
    <citation type="submission" date="2023-06" db="EMBL/GenBank/DDBJ databases">
        <authorList>
            <person name="Kurt Z."/>
        </authorList>
    </citation>
    <scope>NUCLEOTIDE SEQUENCE</scope>
</reference>
<name>A0AA86TXL1_9EUKA</name>
<protein>
    <submittedName>
        <fullName evidence="3">5' nucleotidase family protein</fullName>
    </submittedName>
    <submittedName>
        <fullName evidence="4">5'_nucleotidase family protein</fullName>
    </submittedName>
</protein>
<reference evidence="4 5" key="2">
    <citation type="submission" date="2024-07" db="EMBL/GenBank/DDBJ databases">
        <authorList>
            <person name="Akdeniz Z."/>
        </authorList>
    </citation>
    <scope>NUCLEOTIDE SEQUENCE [LARGE SCALE GENOMIC DNA]</scope>
</reference>
<organism evidence="3">
    <name type="scientific">Hexamita inflata</name>
    <dbReference type="NCBI Taxonomy" id="28002"/>
    <lineage>
        <taxon>Eukaryota</taxon>
        <taxon>Metamonada</taxon>
        <taxon>Diplomonadida</taxon>
        <taxon>Hexamitidae</taxon>
        <taxon>Hexamitinae</taxon>
        <taxon>Hexamita</taxon>
    </lineage>
</organism>
<dbReference type="GO" id="GO:0009166">
    <property type="term" value="P:nucleotide catabolic process"/>
    <property type="evidence" value="ECO:0007669"/>
    <property type="project" value="InterPro"/>
</dbReference>
<evidence type="ECO:0000259" key="1">
    <source>
        <dbReference type="Pfam" id="PF00149"/>
    </source>
</evidence>
<proteinExistence type="predicted"/>
<evidence type="ECO:0000259" key="2">
    <source>
        <dbReference type="Pfam" id="PF21953"/>
    </source>
</evidence>
<dbReference type="InterPro" id="IPR053828">
    <property type="entry name" value="Nucleosidase_C"/>
</dbReference>
<dbReference type="Proteomes" id="UP001642409">
    <property type="component" value="Unassembled WGS sequence"/>
</dbReference>
<dbReference type="GO" id="GO:0000166">
    <property type="term" value="F:nucleotide binding"/>
    <property type="evidence" value="ECO:0007669"/>
    <property type="project" value="InterPro"/>
</dbReference>
<dbReference type="SUPFAM" id="SSF56300">
    <property type="entry name" value="Metallo-dependent phosphatases"/>
    <property type="match status" value="1"/>
</dbReference>
<feature type="domain" description="Calcineurin-like phosphoesterase" evidence="1">
    <location>
        <begin position="9"/>
        <end position="224"/>
    </location>
</feature>
<dbReference type="GO" id="GO:0005829">
    <property type="term" value="C:cytosol"/>
    <property type="evidence" value="ECO:0007669"/>
    <property type="project" value="TreeGrafter"/>
</dbReference>
<gene>
    <name evidence="3" type="ORF">HINF_LOCUS18467</name>
    <name evidence="4" type="ORF">HINF_LOCUS3102</name>
</gene>
<dbReference type="EMBL" id="CATOUU010000464">
    <property type="protein sequence ID" value="CAI9930822.1"/>
    <property type="molecule type" value="Genomic_DNA"/>
</dbReference>
<dbReference type="PROSITE" id="PS00785">
    <property type="entry name" value="5_NUCLEOTIDASE_1"/>
    <property type="match status" value="1"/>
</dbReference>
<dbReference type="InterPro" id="IPR006146">
    <property type="entry name" value="5'-Nucleotdase_CS"/>
</dbReference>
<dbReference type="Pfam" id="PF21953">
    <property type="entry name" value="NadN_nucleosid_C"/>
    <property type="match status" value="1"/>
</dbReference>
<dbReference type="InterPro" id="IPR006179">
    <property type="entry name" value="5_nucleotidase/apyrase"/>
</dbReference>
<evidence type="ECO:0000313" key="4">
    <source>
        <dbReference type="EMBL" id="CAL5974936.1"/>
    </source>
</evidence>
<comment type="caution">
    <text evidence="3">The sequence shown here is derived from an EMBL/GenBank/DDBJ whole genome shotgun (WGS) entry which is preliminary data.</text>
</comment>